<evidence type="ECO:0000256" key="1">
    <source>
        <dbReference type="SAM" id="Coils"/>
    </source>
</evidence>
<dbReference type="InterPro" id="IPR036388">
    <property type="entry name" value="WH-like_DNA-bd_sf"/>
</dbReference>
<dbReference type="CDD" id="cd09124">
    <property type="entry name" value="PLDc_like_TrmB_middle"/>
    <property type="match status" value="1"/>
</dbReference>
<dbReference type="EMBL" id="UINC01070351">
    <property type="protein sequence ID" value="SVC04433.1"/>
    <property type="molecule type" value="Genomic_DNA"/>
</dbReference>
<keyword evidence="1" id="KW-0175">Coiled coil</keyword>
<dbReference type="Gene3D" id="1.10.10.10">
    <property type="entry name" value="Winged helix-like DNA-binding domain superfamily/Winged helix DNA-binding domain"/>
    <property type="match status" value="1"/>
</dbReference>
<proteinExistence type="predicted"/>
<gene>
    <name evidence="3" type="ORF">METZ01_LOCUS257287</name>
</gene>
<accession>A0A382J024</accession>
<dbReference type="InterPro" id="IPR021586">
    <property type="entry name" value="Tscrpt_reg_TrmB_C"/>
</dbReference>
<reference evidence="3" key="1">
    <citation type="submission" date="2018-05" db="EMBL/GenBank/DDBJ databases">
        <authorList>
            <person name="Lanie J.A."/>
            <person name="Ng W.-L."/>
            <person name="Kazmierczak K.M."/>
            <person name="Andrzejewski T.M."/>
            <person name="Davidsen T.M."/>
            <person name="Wayne K.J."/>
            <person name="Tettelin H."/>
            <person name="Glass J.I."/>
            <person name="Rusch D."/>
            <person name="Podicherti R."/>
            <person name="Tsui H.-C.T."/>
            <person name="Winkler M.E."/>
        </authorList>
    </citation>
    <scope>NUCLEOTIDE SEQUENCE</scope>
</reference>
<sequence length="222" mass="25352">AVYNVLNKLESMGLVSGMGDKPKRYIPLSPGSLIEHLENSHQDSIEELKHCLEQMELDEEAFDFWHIHGYKNLILKLKEAIKTAQEKLFISAWKREIDALDIELNDAEERGLEMTVFSFCALDKEYGKTISYGLDENELREIWSPKVIMVADQDTTIMGSTRIQDNSRAILTQNEAITEIATNHIILDITLAGSRMGFDPNPVVQRVLKRPDIHLDRLLDSK</sequence>
<feature type="non-terminal residue" evidence="3">
    <location>
        <position position="1"/>
    </location>
</feature>
<dbReference type="PANTHER" id="PTHR34293:SF1">
    <property type="entry name" value="HTH-TYPE TRANSCRIPTIONAL REGULATOR TRMBL2"/>
    <property type="match status" value="1"/>
</dbReference>
<name>A0A382J024_9ZZZZ</name>
<protein>
    <recommendedName>
        <fullName evidence="2">Transcription regulator TrmB C-terminal domain-containing protein</fullName>
    </recommendedName>
</protein>
<dbReference type="InterPro" id="IPR051797">
    <property type="entry name" value="TrmB-like"/>
</dbReference>
<evidence type="ECO:0000259" key="2">
    <source>
        <dbReference type="Pfam" id="PF11495"/>
    </source>
</evidence>
<dbReference type="Pfam" id="PF11495">
    <property type="entry name" value="Regulator_TrmB"/>
    <property type="match status" value="1"/>
</dbReference>
<organism evidence="3">
    <name type="scientific">marine metagenome</name>
    <dbReference type="NCBI Taxonomy" id="408172"/>
    <lineage>
        <taxon>unclassified sequences</taxon>
        <taxon>metagenomes</taxon>
        <taxon>ecological metagenomes</taxon>
    </lineage>
</organism>
<feature type="domain" description="Transcription regulator TrmB C-terminal" evidence="2">
    <location>
        <begin position="64"/>
        <end position="179"/>
    </location>
</feature>
<evidence type="ECO:0000313" key="3">
    <source>
        <dbReference type="EMBL" id="SVC04433.1"/>
    </source>
</evidence>
<dbReference type="AlphaFoldDB" id="A0A382J024"/>
<dbReference type="PANTHER" id="PTHR34293">
    <property type="entry name" value="HTH-TYPE TRANSCRIPTIONAL REGULATOR TRMBL2"/>
    <property type="match status" value="1"/>
</dbReference>
<feature type="coiled-coil region" evidence="1">
    <location>
        <begin position="67"/>
        <end position="110"/>
    </location>
</feature>